<keyword evidence="3" id="KW-0862">Zinc</keyword>
<dbReference type="PROSITE" id="PS50089">
    <property type="entry name" value="ZF_RING_2"/>
    <property type="match status" value="1"/>
</dbReference>
<dbReference type="STRING" id="1841481.ENSSLDP00000013054"/>
<name>A0A3B4X5Y1_SERLL</name>
<dbReference type="Ensembl" id="ENSSLDT00000013531.1">
    <property type="protein sequence ID" value="ENSSLDP00000013054.1"/>
    <property type="gene ID" value="ENSSLDG00000010394.1"/>
</dbReference>
<evidence type="ECO:0000256" key="1">
    <source>
        <dbReference type="ARBA" id="ARBA00022723"/>
    </source>
</evidence>
<feature type="domain" description="RING-type" evidence="5">
    <location>
        <begin position="11"/>
        <end position="51"/>
    </location>
</feature>
<protein>
    <recommendedName>
        <fullName evidence="5">RING-type domain-containing protein</fullName>
    </recommendedName>
</protein>
<dbReference type="PANTHER" id="PTHR24103">
    <property type="entry name" value="E3 UBIQUITIN-PROTEIN LIGASE TRIM"/>
    <property type="match status" value="1"/>
</dbReference>
<evidence type="ECO:0000256" key="3">
    <source>
        <dbReference type="ARBA" id="ARBA00022833"/>
    </source>
</evidence>
<organism evidence="6 7">
    <name type="scientific">Seriola lalandi dorsalis</name>
    <dbReference type="NCBI Taxonomy" id="1841481"/>
    <lineage>
        <taxon>Eukaryota</taxon>
        <taxon>Metazoa</taxon>
        <taxon>Chordata</taxon>
        <taxon>Craniata</taxon>
        <taxon>Vertebrata</taxon>
        <taxon>Euteleostomi</taxon>
        <taxon>Actinopterygii</taxon>
        <taxon>Neopterygii</taxon>
        <taxon>Teleostei</taxon>
        <taxon>Neoteleostei</taxon>
        <taxon>Acanthomorphata</taxon>
        <taxon>Carangaria</taxon>
        <taxon>Carangiformes</taxon>
        <taxon>Carangidae</taxon>
        <taxon>Seriola</taxon>
    </lineage>
</organism>
<keyword evidence="1" id="KW-0479">Metal-binding</keyword>
<dbReference type="SMART" id="SM00184">
    <property type="entry name" value="RING"/>
    <property type="match status" value="1"/>
</dbReference>
<keyword evidence="2 4" id="KW-0863">Zinc-finger</keyword>
<proteinExistence type="predicted"/>
<dbReference type="InterPro" id="IPR013083">
    <property type="entry name" value="Znf_RING/FYVE/PHD"/>
</dbReference>
<evidence type="ECO:0000256" key="2">
    <source>
        <dbReference type="ARBA" id="ARBA00022771"/>
    </source>
</evidence>
<reference evidence="6" key="2">
    <citation type="submission" date="2025-09" db="UniProtKB">
        <authorList>
            <consortium name="Ensembl"/>
        </authorList>
    </citation>
    <scope>IDENTIFICATION</scope>
</reference>
<dbReference type="PROSITE" id="PS00518">
    <property type="entry name" value="ZF_RING_1"/>
    <property type="match status" value="1"/>
</dbReference>
<dbReference type="InterPro" id="IPR001841">
    <property type="entry name" value="Znf_RING"/>
</dbReference>
<reference evidence="6" key="1">
    <citation type="submission" date="2025-08" db="UniProtKB">
        <authorList>
            <consortium name="Ensembl"/>
        </authorList>
    </citation>
    <scope>IDENTIFICATION</scope>
</reference>
<dbReference type="InterPro" id="IPR027370">
    <property type="entry name" value="Znf-RING_euk"/>
</dbReference>
<dbReference type="InterPro" id="IPR017907">
    <property type="entry name" value="Znf_RING_CS"/>
</dbReference>
<dbReference type="Gene3D" id="3.30.40.10">
    <property type="entry name" value="Zinc/RING finger domain, C3HC4 (zinc finger)"/>
    <property type="match status" value="1"/>
</dbReference>
<dbReference type="SUPFAM" id="SSF57850">
    <property type="entry name" value="RING/U-box"/>
    <property type="match status" value="1"/>
</dbReference>
<dbReference type="GeneTree" id="ENSGT00970000193381"/>
<evidence type="ECO:0000313" key="7">
    <source>
        <dbReference type="Proteomes" id="UP000261360"/>
    </source>
</evidence>
<dbReference type="Pfam" id="PF13445">
    <property type="entry name" value="zf-RING_UBOX"/>
    <property type="match status" value="1"/>
</dbReference>
<dbReference type="InterPro" id="IPR050143">
    <property type="entry name" value="TRIM/RBCC"/>
</dbReference>
<keyword evidence="7" id="KW-1185">Reference proteome</keyword>
<evidence type="ECO:0000313" key="6">
    <source>
        <dbReference type="Ensembl" id="ENSSLDP00000013054.1"/>
    </source>
</evidence>
<dbReference type="GO" id="GO:0008270">
    <property type="term" value="F:zinc ion binding"/>
    <property type="evidence" value="ECO:0007669"/>
    <property type="project" value="UniProtKB-KW"/>
</dbReference>
<dbReference type="AlphaFoldDB" id="A0A3B4X5Y1"/>
<accession>A0A3B4X5Y1</accession>
<evidence type="ECO:0000256" key="4">
    <source>
        <dbReference type="PROSITE-ProRule" id="PRU00175"/>
    </source>
</evidence>
<sequence>MSSRSEEELTCPVCHDIFKEPVVLSCSHSFCRDCLQRWWREKVIHECPVCKRSSNTEPPVSLALKNLCEDFL</sequence>
<dbReference type="Proteomes" id="UP000261360">
    <property type="component" value="Unplaced"/>
</dbReference>
<evidence type="ECO:0000259" key="5">
    <source>
        <dbReference type="PROSITE" id="PS50089"/>
    </source>
</evidence>